<dbReference type="EMBL" id="AVOT02016585">
    <property type="protein sequence ID" value="MBW0501946.1"/>
    <property type="molecule type" value="Genomic_DNA"/>
</dbReference>
<protein>
    <submittedName>
        <fullName evidence="2">Uncharacterized protein</fullName>
    </submittedName>
</protein>
<evidence type="ECO:0000313" key="3">
    <source>
        <dbReference type="Proteomes" id="UP000765509"/>
    </source>
</evidence>
<dbReference type="Proteomes" id="UP000765509">
    <property type="component" value="Unassembled WGS sequence"/>
</dbReference>
<dbReference type="AlphaFoldDB" id="A0A9Q3DDF6"/>
<accession>A0A9Q3DDF6</accession>
<dbReference type="OrthoDB" id="2501705at2759"/>
<gene>
    <name evidence="2" type="ORF">O181_041661</name>
</gene>
<sequence>MSPTQSERNGEPRRDNFTAHEHGTQSNSEFTHPQMPLARSILDKSKIRQRRNKARKAHNVSKCASQKEQQNWLKAELPENFHGMRSGVQAHCLFLLKVRDKDFSSLLAPPSTEEREIAIQVAVHLGYVPKDVFNEPSTQVQSQSFQSYCKNELHKLGLKQFTWDWESSWQHLFSKLMSMVFYHTFHLALVSTKYHHYCWNKDHNIYGVVAALMEQYFTYLKREWKSIQKDAEYLV</sequence>
<feature type="compositionally biased region" description="Basic and acidic residues" evidence="1">
    <location>
        <begin position="8"/>
        <end position="23"/>
    </location>
</feature>
<reference evidence="2" key="1">
    <citation type="submission" date="2021-03" db="EMBL/GenBank/DDBJ databases">
        <title>Draft genome sequence of rust myrtle Austropuccinia psidii MF-1, a brazilian biotype.</title>
        <authorList>
            <person name="Quecine M.C."/>
            <person name="Pachon D.M.R."/>
            <person name="Bonatelli M.L."/>
            <person name="Correr F.H."/>
            <person name="Franceschini L.M."/>
            <person name="Leite T.F."/>
            <person name="Margarido G.R.A."/>
            <person name="Almeida C.A."/>
            <person name="Ferrarezi J.A."/>
            <person name="Labate C.A."/>
        </authorList>
    </citation>
    <scope>NUCLEOTIDE SEQUENCE</scope>
    <source>
        <strain evidence="2">MF-1</strain>
    </source>
</reference>
<name>A0A9Q3DDF6_9BASI</name>
<evidence type="ECO:0000313" key="2">
    <source>
        <dbReference type="EMBL" id="MBW0501946.1"/>
    </source>
</evidence>
<organism evidence="2 3">
    <name type="scientific">Austropuccinia psidii MF-1</name>
    <dbReference type="NCBI Taxonomy" id="1389203"/>
    <lineage>
        <taxon>Eukaryota</taxon>
        <taxon>Fungi</taxon>
        <taxon>Dikarya</taxon>
        <taxon>Basidiomycota</taxon>
        <taxon>Pucciniomycotina</taxon>
        <taxon>Pucciniomycetes</taxon>
        <taxon>Pucciniales</taxon>
        <taxon>Sphaerophragmiaceae</taxon>
        <taxon>Austropuccinia</taxon>
    </lineage>
</organism>
<keyword evidence="3" id="KW-1185">Reference proteome</keyword>
<comment type="caution">
    <text evidence="2">The sequence shown here is derived from an EMBL/GenBank/DDBJ whole genome shotgun (WGS) entry which is preliminary data.</text>
</comment>
<feature type="region of interest" description="Disordered" evidence="1">
    <location>
        <begin position="1"/>
        <end position="37"/>
    </location>
</feature>
<evidence type="ECO:0000256" key="1">
    <source>
        <dbReference type="SAM" id="MobiDB-lite"/>
    </source>
</evidence>
<proteinExistence type="predicted"/>